<sequence length="127" mass="14022">MANGLTRLQAREAIRDTCGEGWLPLVDEVFENLPPHISITCAFQKWGALRFDLDPRNDTAFTDYLDEVAERSLEICEACGAPGLEMIIDSWVVTRCDLHSAGWVWRSDQPDSEAQAVAISGAQVGNV</sequence>
<keyword evidence="2" id="KW-1185">Reference proteome</keyword>
<proteinExistence type="predicted"/>
<comment type="caution">
    <text evidence="1">The sequence shown here is derived from an EMBL/GenBank/DDBJ whole genome shotgun (WGS) entry which is preliminary data.</text>
</comment>
<organism evidence="1 2">
    <name type="scientific">Undibacterium pigrum</name>
    <dbReference type="NCBI Taxonomy" id="401470"/>
    <lineage>
        <taxon>Bacteria</taxon>
        <taxon>Pseudomonadati</taxon>
        <taxon>Pseudomonadota</taxon>
        <taxon>Betaproteobacteria</taxon>
        <taxon>Burkholderiales</taxon>
        <taxon>Oxalobacteraceae</taxon>
        <taxon>Undibacterium</taxon>
    </lineage>
</organism>
<dbReference type="EMBL" id="QJKB01000024">
    <property type="protein sequence ID" value="PXX34942.1"/>
    <property type="molecule type" value="Genomic_DNA"/>
</dbReference>
<evidence type="ECO:0000313" key="1">
    <source>
        <dbReference type="EMBL" id="PXX34942.1"/>
    </source>
</evidence>
<dbReference type="Proteomes" id="UP000247792">
    <property type="component" value="Unassembled WGS sequence"/>
</dbReference>
<name>A0A318ILA0_9BURK</name>
<gene>
    <name evidence="1" type="ORF">DFR42_12421</name>
</gene>
<dbReference type="AlphaFoldDB" id="A0A318ILA0"/>
<evidence type="ECO:0000313" key="2">
    <source>
        <dbReference type="Proteomes" id="UP000247792"/>
    </source>
</evidence>
<accession>A0A318ILA0</accession>
<reference evidence="1 2" key="1">
    <citation type="submission" date="2018-05" db="EMBL/GenBank/DDBJ databases">
        <title>Genomic Encyclopedia of Type Strains, Phase IV (KMG-IV): sequencing the most valuable type-strain genomes for metagenomic binning, comparative biology and taxonomic classification.</title>
        <authorList>
            <person name="Goeker M."/>
        </authorList>
    </citation>
    <scope>NUCLEOTIDE SEQUENCE [LARGE SCALE GENOMIC DNA]</scope>
    <source>
        <strain evidence="1 2">DSM 19792</strain>
    </source>
</reference>
<protein>
    <submittedName>
        <fullName evidence="1">Uncharacterized protein</fullName>
    </submittedName>
</protein>